<reference evidence="1" key="1">
    <citation type="journal article" date="2020" name="Nature">
        <title>Giant virus diversity and host interactions through global metagenomics.</title>
        <authorList>
            <person name="Schulz F."/>
            <person name="Roux S."/>
            <person name="Paez-Espino D."/>
            <person name="Jungbluth S."/>
            <person name="Walsh D.A."/>
            <person name="Denef V.J."/>
            <person name="McMahon K.D."/>
            <person name="Konstantinidis K.T."/>
            <person name="Eloe-Fadrosh E.A."/>
            <person name="Kyrpides N.C."/>
            <person name="Woyke T."/>
        </authorList>
    </citation>
    <scope>NUCLEOTIDE SEQUENCE</scope>
    <source>
        <strain evidence="1">GVMAG-S-1064190-84</strain>
    </source>
</reference>
<accession>A0A6C0JYJ0</accession>
<sequence>MEKQTELESLLETWKKDSKINSTEPGRELLNIPVLHGKYLNILSNHKVALKRLEIEYAKLKRVKWEYYSGKMDETTLKKYGWNQFPYVLKSDISTYMESDDDLTKITETKIIYEEIIDVCTAILKELNSRTYQLKAFIDYEKFIQGV</sequence>
<protein>
    <recommendedName>
        <fullName evidence="2">UvsY</fullName>
    </recommendedName>
</protein>
<name>A0A6C0JYJ0_9ZZZZ</name>
<proteinExistence type="predicted"/>
<dbReference type="EMBL" id="MN740699">
    <property type="protein sequence ID" value="QHU08948.1"/>
    <property type="molecule type" value="Genomic_DNA"/>
</dbReference>
<evidence type="ECO:0008006" key="2">
    <source>
        <dbReference type="Google" id="ProtNLM"/>
    </source>
</evidence>
<dbReference type="AlphaFoldDB" id="A0A6C0JYJ0"/>
<organism evidence="1">
    <name type="scientific">viral metagenome</name>
    <dbReference type="NCBI Taxonomy" id="1070528"/>
    <lineage>
        <taxon>unclassified sequences</taxon>
        <taxon>metagenomes</taxon>
        <taxon>organismal metagenomes</taxon>
    </lineage>
</organism>
<evidence type="ECO:0000313" key="1">
    <source>
        <dbReference type="EMBL" id="QHU08948.1"/>
    </source>
</evidence>
<dbReference type="Pfam" id="PF11056">
    <property type="entry name" value="UvsY"/>
    <property type="match status" value="1"/>
</dbReference>
<dbReference type="InterPro" id="IPR021289">
    <property type="entry name" value="UvsY"/>
</dbReference>